<proteinExistence type="predicted"/>
<feature type="transmembrane region" description="Helical" evidence="3">
    <location>
        <begin position="57"/>
        <end position="77"/>
    </location>
</feature>
<evidence type="ECO:0000256" key="1">
    <source>
        <dbReference type="SAM" id="Coils"/>
    </source>
</evidence>
<evidence type="ECO:0000256" key="4">
    <source>
        <dbReference type="SAM" id="SignalP"/>
    </source>
</evidence>
<keyword evidence="1" id="KW-0175">Coiled coil</keyword>
<dbReference type="PROSITE" id="PS51257">
    <property type="entry name" value="PROKAR_LIPOPROTEIN"/>
    <property type="match status" value="1"/>
</dbReference>
<keyword evidence="3" id="KW-0812">Transmembrane</keyword>
<gene>
    <name evidence="5" type="ORF">KQI75_04030</name>
</gene>
<evidence type="ECO:0008006" key="7">
    <source>
        <dbReference type="Google" id="ProtNLM"/>
    </source>
</evidence>
<organism evidence="5 6">
    <name type="scientific">Butyricicoccus intestinisimiae</name>
    <dbReference type="NCBI Taxonomy" id="2841509"/>
    <lineage>
        <taxon>Bacteria</taxon>
        <taxon>Bacillati</taxon>
        <taxon>Bacillota</taxon>
        <taxon>Clostridia</taxon>
        <taxon>Eubacteriales</taxon>
        <taxon>Butyricicoccaceae</taxon>
        <taxon>Butyricicoccus</taxon>
    </lineage>
</organism>
<evidence type="ECO:0000313" key="6">
    <source>
        <dbReference type="Proteomes" id="UP000783588"/>
    </source>
</evidence>
<accession>A0ABS6EQN7</accession>
<keyword evidence="3" id="KW-1133">Transmembrane helix</keyword>
<feature type="signal peptide" evidence="4">
    <location>
        <begin position="1"/>
        <end position="21"/>
    </location>
</feature>
<dbReference type="RefSeq" id="WP_216469454.1">
    <property type="nucleotide sequence ID" value="NZ_JAHLQI010000002.1"/>
</dbReference>
<evidence type="ECO:0000313" key="5">
    <source>
        <dbReference type="EMBL" id="MBU5489800.1"/>
    </source>
</evidence>
<sequence>MNILKNILPFAALLAAGCCMAAVPISAGLGADMLAGIGILFLLCNPFRLLRRLSARLRACIACMVILILCAVQLPVLALCVRVYLILTAVCIAAVCRVCWADWRAAELVKQSPEVDRILEHLYYHGEFEARDAWTQYGCRETRSLLRQAAGVEVPESLIASSYMPVYCLGYLHGCKGVEELSEQLSQLDGVQERFDKLHDKAQDMQDGLNELNQEVSKLYAENQSLYTENRQLEAREAEYRQALAASDAVIQQLQEELSQLGTARTVSPDLETPEEAPAPNQGNQDSEILRLFESGMSLSQIGKQFGISKTSAYTAKERAKKAQAQPA</sequence>
<comment type="caution">
    <text evidence="5">The sequence shown here is derived from an EMBL/GenBank/DDBJ whole genome shotgun (WGS) entry which is preliminary data.</text>
</comment>
<reference evidence="5 6" key="1">
    <citation type="submission" date="2021-06" db="EMBL/GenBank/DDBJ databases">
        <authorList>
            <person name="Sun Q."/>
            <person name="Li D."/>
        </authorList>
    </citation>
    <scope>NUCLEOTIDE SEQUENCE [LARGE SCALE GENOMIC DNA]</scope>
    <source>
        <strain evidence="5 6">MSJd-7</strain>
    </source>
</reference>
<feature type="transmembrane region" description="Helical" evidence="3">
    <location>
        <begin position="31"/>
        <end position="50"/>
    </location>
</feature>
<keyword evidence="4" id="KW-0732">Signal</keyword>
<name>A0ABS6EQN7_9FIRM</name>
<keyword evidence="3" id="KW-0472">Membrane</keyword>
<dbReference type="Proteomes" id="UP000783588">
    <property type="component" value="Unassembled WGS sequence"/>
</dbReference>
<protein>
    <recommendedName>
        <fullName evidence="7">Resolvase HTH domain-containing protein</fullName>
    </recommendedName>
</protein>
<feature type="region of interest" description="Disordered" evidence="2">
    <location>
        <begin position="265"/>
        <end position="285"/>
    </location>
</feature>
<feature type="chain" id="PRO_5046623769" description="Resolvase HTH domain-containing protein" evidence="4">
    <location>
        <begin position="22"/>
        <end position="328"/>
    </location>
</feature>
<keyword evidence="6" id="KW-1185">Reference proteome</keyword>
<evidence type="ECO:0000256" key="3">
    <source>
        <dbReference type="SAM" id="Phobius"/>
    </source>
</evidence>
<feature type="coiled-coil region" evidence="1">
    <location>
        <begin position="195"/>
        <end position="257"/>
    </location>
</feature>
<dbReference type="EMBL" id="JAHLQI010000002">
    <property type="protein sequence ID" value="MBU5489800.1"/>
    <property type="molecule type" value="Genomic_DNA"/>
</dbReference>
<feature type="transmembrane region" description="Helical" evidence="3">
    <location>
        <begin position="83"/>
        <end position="100"/>
    </location>
</feature>
<evidence type="ECO:0000256" key="2">
    <source>
        <dbReference type="SAM" id="MobiDB-lite"/>
    </source>
</evidence>